<evidence type="ECO:0000313" key="6">
    <source>
        <dbReference type="EnsemblPlants" id="cds.evm.model.01.815.1.5bd9b134"/>
    </source>
</evidence>
<dbReference type="GO" id="GO:0006355">
    <property type="term" value="P:regulation of DNA-templated transcription"/>
    <property type="evidence" value="ECO:0007669"/>
    <property type="project" value="InterPro"/>
</dbReference>
<name>A0A803NQY3_CANSA</name>
<dbReference type="GO" id="GO:0003677">
    <property type="term" value="F:DNA binding"/>
    <property type="evidence" value="ECO:0007669"/>
    <property type="project" value="UniProtKB-KW"/>
</dbReference>
<evidence type="ECO:0000256" key="3">
    <source>
        <dbReference type="ARBA" id="ARBA00023163"/>
    </source>
</evidence>
<evidence type="ECO:0000256" key="2">
    <source>
        <dbReference type="ARBA" id="ARBA00023125"/>
    </source>
</evidence>
<proteinExistence type="predicted"/>
<gene>
    <name evidence="6" type="primary">LOC115703936</name>
</gene>
<dbReference type="EnsemblPlants" id="evm.model.01.815.1.5bd9b134">
    <property type="protein sequence ID" value="cds.evm.model.01.815.1.5bd9b134"/>
    <property type="gene ID" value="evm.TU.01.815"/>
</dbReference>
<dbReference type="PANTHER" id="PTHR31744:SF79">
    <property type="entry name" value="NAC DOMAIN-CONTAINING PROTEIN"/>
    <property type="match status" value="1"/>
</dbReference>
<dbReference type="InterPro" id="IPR003441">
    <property type="entry name" value="NAC-dom"/>
</dbReference>
<keyword evidence="3" id="KW-0804">Transcription</keyword>
<keyword evidence="1" id="KW-0805">Transcription regulation</keyword>
<keyword evidence="7" id="KW-1185">Reference proteome</keyword>
<organism evidence="6 7">
    <name type="scientific">Cannabis sativa</name>
    <name type="common">Hemp</name>
    <name type="synonym">Marijuana</name>
    <dbReference type="NCBI Taxonomy" id="3483"/>
    <lineage>
        <taxon>Eukaryota</taxon>
        <taxon>Viridiplantae</taxon>
        <taxon>Streptophyta</taxon>
        <taxon>Embryophyta</taxon>
        <taxon>Tracheophyta</taxon>
        <taxon>Spermatophyta</taxon>
        <taxon>Magnoliopsida</taxon>
        <taxon>eudicotyledons</taxon>
        <taxon>Gunneridae</taxon>
        <taxon>Pentapetalae</taxon>
        <taxon>rosids</taxon>
        <taxon>fabids</taxon>
        <taxon>Rosales</taxon>
        <taxon>Cannabaceae</taxon>
        <taxon>Cannabis</taxon>
    </lineage>
</organism>
<protein>
    <recommendedName>
        <fullName evidence="5">NAC domain-containing protein</fullName>
    </recommendedName>
</protein>
<evidence type="ECO:0000313" key="7">
    <source>
        <dbReference type="Proteomes" id="UP000596661"/>
    </source>
</evidence>
<dbReference type="PANTHER" id="PTHR31744">
    <property type="entry name" value="PROTEIN CUP-SHAPED COTYLEDON 2-RELATED"/>
    <property type="match status" value="1"/>
</dbReference>
<feature type="domain" description="NAC" evidence="5">
    <location>
        <begin position="15"/>
        <end position="152"/>
    </location>
</feature>
<dbReference type="Gene3D" id="2.170.150.80">
    <property type="entry name" value="NAC domain"/>
    <property type="match status" value="1"/>
</dbReference>
<evidence type="ECO:0000259" key="5">
    <source>
        <dbReference type="PROSITE" id="PS51005"/>
    </source>
</evidence>
<sequence>MAINSSMDPDVIPLDLPGFRFHPTEEELLDFYLKNMVSGKMSFDIIGSLNIYLFDPWVLPEKAKLGEREWYFFVPRDRKHGSGGRPNRTTERGFWKATGSDRRIVSLSEPKRVIGLRKTLVFYKGRAPRGTKTDWVMNEYRLPDNCKLSKPT</sequence>
<dbReference type="EMBL" id="UZAU01000018">
    <property type="status" value="NOT_ANNOTATED_CDS"/>
    <property type="molecule type" value="Genomic_DNA"/>
</dbReference>
<dbReference type="AlphaFoldDB" id="A0A803NQY3"/>
<dbReference type="Proteomes" id="UP000596661">
    <property type="component" value="Chromosome 1"/>
</dbReference>
<keyword evidence="4" id="KW-0539">Nucleus</keyword>
<dbReference type="SUPFAM" id="SSF101941">
    <property type="entry name" value="NAC domain"/>
    <property type="match status" value="1"/>
</dbReference>
<keyword evidence="2" id="KW-0238">DNA-binding</keyword>
<dbReference type="InterPro" id="IPR036093">
    <property type="entry name" value="NAC_dom_sf"/>
</dbReference>
<evidence type="ECO:0000256" key="1">
    <source>
        <dbReference type="ARBA" id="ARBA00023015"/>
    </source>
</evidence>
<dbReference type="Gramene" id="evm.model.01.815.1.5bd9b134">
    <property type="protein sequence ID" value="cds.evm.model.01.815.1.5bd9b134"/>
    <property type="gene ID" value="evm.TU.01.815"/>
</dbReference>
<evidence type="ECO:0000256" key="4">
    <source>
        <dbReference type="ARBA" id="ARBA00023242"/>
    </source>
</evidence>
<dbReference type="PROSITE" id="PS51005">
    <property type="entry name" value="NAC"/>
    <property type="match status" value="1"/>
</dbReference>
<dbReference type="Pfam" id="PF02365">
    <property type="entry name" value="NAM"/>
    <property type="match status" value="1"/>
</dbReference>
<accession>A0A803NQY3</accession>
<reference evidence="6" key="1">
    <citation type="submission" date="2018-11" db="EMBL/GenBank/DDBJ databases">
        <authorList>
            <person name="Grassa J C."/>
        </authorList>
    </citation>
    <scope>NUCLEOTIDE SEQUENCE [LARGE SCALE GENOMIC DNA]</scope>
</reference>
<reference evidence="6" key="2">
    <citation type="submission" date="2021-03" db="UniProtKB">
        <authorList>
            <consortium name="EnsemblPlants"/>
        </authorList>
    </citation>
    <scope>IDENTIFICATION</scope>
</reference>